<name>A0AAU9JFH7_9CILI</name>
<feature type="signal peptide" evidence="1">
    <location>
        <begin position="1"/>
        <end position="17"/>
    </location>
</feature>
<dbReference type="AlphaFoldDB" id="A0AAU9JFH7"/>
<accession>A0AAU9JFH7</accession>
<dbReference type="EMBL" id="CAJZBQ010000031">
    <property type="protein sequence ID" value="CAG9322324.1"/>
    <property type="molecule type" value="Genomic_DNA"/>
</dbReference>
<protein>
    <submittedName>
        <fullName evidence="2">Uncharacterized protein</fullName>
    </submittedName>
</protein>
<proteinExistence type="predicted"/>
<gene>
    <name evidence="2" type="ORF">BSTOLATCC_MIC31349</name>
</gene>
<evidence type="ECO:0000256" key="1">
    <source>
        <dbReference type="SAM" id="SignalP"/>
    </source>
</evidence>
<organism evidence="2 3">
    <name type="scientific">Blepharisma stoltei</name>
    <dbReference type="NCBI Taxonomy" id="1481888"/>
    <lineage>
        <taxon>Eukaryota</taxon>
        <taxon>Sar</taxon>
        <taxon>Alveolata</taxon>
        <taxon>Ciliophora</taxon>
        <taxon>Postciliodesmatophora</taxon>
        <taxon>Heterotrichea</taxon>
        <taxon>Heterotrichida</taxon>
        <taxon>Blepharismidae</taxon>
        <taxon>Blepharisma</taxon>
    </lineage>
</organism>
<keyword evidence="1" id="KW-0732">Signal</keyword>
<dbReference type="Proteomes" id="UP001162131">
    <property type="component" value="Unassembled WGS sequence"/>
</dbReference>
<sequence>MAILLLFLLEFSHKCIGKINYEVFPNGAGVSNVDLYLSFAFPNSIPPNSIISIKPGFSSWNHNVGHINDYCWSNINYLSCIKTNDGNIAITTSAKIISGTKIEIYLDDCLNLPWSPGDYPGFSIISSWNGVIITYDDSSTNIFTVLPNSLGVFRSLTIGTKFHNTGESSDFVYALASNIKVYPGYQLWIKFDRAFNPWIAEAKELDIIPKNSQNSHYIGCSSKNLGNITCTANHWWLMAKNIENFIDSGAWLNITIKNVIVPYLPGTYNFRFWTYILDNNTYLQAHSNIGVNAKLVYSQNIIELKSIIVSDNHLLSISDYEFQFFVGEISVPEKREILFSFPWQFNLAKNNATLTCFSSYFDELEDPLYEIPWITLAESSCLYYNNYIRFMIPEGLGKTFSRWHRIKVVIKGVINPQWGFKTSPGYWDSDKTSYYSDKFEIGILNSSGIGFLAKTYGLVHNGYVSFIKSNQTFEFIGKFKYCP</sequence>
<evidence type="ECO:0000313" key="3">
    <source>
        <dbReference type="Proteomes" id="UP001162131"/>
    </source>
</evidence>
<keyword evidence="3" id="KW-1185">Reference proteome</keyword>
<comment type="caution">
    <text evidence="2">The sequence shown here is derived from an EMBL/GenBank/DDBJ whole genome shotgun (WGS) entry which is preliminary data.</text>
</comment>
<feature type="chain" id="PRO_5043672814" evidence="1">
    <location>
        <begin position="18"/>
        <end position="483"/>
    </location>
</feature>
<evidence type="ECO:0000313" key="2">
    <source>
        <dbReference type="EMBL" id="CAG9322324.1"/>
    </source>
</evidence>
<reference evidence="2" key="1">
    <citation type="submission" date="2021-09" db="EMBL/GenBank/DDBJ databases">
        <authorList>
            <consortium name="AG Swart"/>
            <person name="Singh M."/>
            <person name="Singh A."/>
            <person name="Seah K."/>
            <person name="Emmerich C."/>
        </authorList>
    </citation>
    <scope>NUCLEOTIDE SEQUENCE</scope>
    <source>
        <strain evidence="2">ATCC30299</strain>
    </source>
</reference>